<feature type="domain" description="NAC" evidence="9">
    <location>
        <begin position="146"/>
        <end position="304"/>
    </location>
</feature>
<evidence type="ECO:0000259" key="9">
    <source>
        <dbReference type="PROSITE" id="PS51005"/>
    </source>
</evidence>
<dbReference type="InterPro" id="IPR036093">
    <property type="entry name" value="NAC_dom_sf"/>
</dbReference>
<dbReference type="InterPro" id="IPR017930">
    <property type="entry name" value="Myb_dom"/>
</dbReference>
<evidence type="ECO:0000256" key="3">
    <source>
        <dbReference type="ARBA" id="ARBA00023015"/>
    </source>
</evidence>
<comment type="caution">
    <text evidence="11">The sequence shown here is derived from an EMBL/GenBank/DDBJ whole genome shotgun (WGS) entry which is preliminary data.</text>
</comment>
<keyword evidence="3" id="KW-0805">Transcription regulation</keyword>
<comment type="subcellular location">
    <subcellularLocation>
        <location evidence="1">Nucleus</location>
    </subcellularLocation>
</comment>
<dbReference type="EMBL" id="PYDT01000009">
    <property type="protein sequence ID" value="THU48910.1"/>
    <property type="molecule type" value="Genomic_DNA"/>
</dbReference>
<dbReference type="GO" id="GO:0005634">
    <property type="term" value="C:nucleus"/>
    <property type="evidence" value="ECO:0007669"/>
    <property type="project" value="UniProtKB-SubCell"/>
</dbReference>
<dbReference type="Pfam" id="PF00249">
    <property type="entry name" value="Myb_DNA-binding"/>
    <property type="match status" value="2"/>
</dbReference>
<dbReference type="PROSITE" id="PS51005">
    <property type="entry name" value="NAC"/>
    <property type="match status" value="2"/>
</dbReference>
<feature type="domain" description="Myb-like" evidence="8">
    <location>
        <begin position="515"/>
        <end position="567"/>
    </location>
</feature>
<dbReference type="InterPro" id="IPR009057">
    <property type="entry name" value="Homeodomain-like_sf"/>
</dbReference>
<organism evidence="11 12">
    <name type="scientific">Musa balbisiana</name>
    <name type="common">Banana</name>
    <dbReference type="NCBI Taxonomy" id="52838"/>
    <lineage>
        <taxon>Eukaryota</taxon>
        <taxon>Viridiplantae</taxon>
        <taxon>Streptophyta</taxon>
        <taxon>Embryophyta</taxon>
        <taxon>Tracheophyta</taxon>
        <taxon>Spermatophyta</taxon>
        <taxon>Magnoliopsida</taxon>
        <taxon>Liliopsida</taxon>
        <taxon>Zingiberales</taxon>
        <taxon>Musaceae</taxon>
        <taxon>Musa</taxon>
    </lineage>
</organism>
<evidence type="ECO:0000256" key="5">
    <source>
        <dbReference type="ARBA" id="ARBA00023163"/>
    </source>
</evidence>
<reference evidence="11 12" key="1">
    <citation type="journal article" date="2019" name="Nat. Plants">
        <title>Genome sequencing of Musa balbisiana reveals subgenome evolution and function divergence in polyploid bananas.</title>
        <authorList>
            <person name="Yao X."/>
        </authorList>
    </citation>
    <scope>NUCLEOTIDE SEQUENCE [LARGE SCALE GENOMIC DNA]</scope>
    <source>
        <strain evidence="12">cv. DH-PKW</strain>
        <tissue evidence="11">Leaves</tissue>
    </source>
</reference>
<feature type="region of interest" description="Disordered" evidence="7">
    <location>
        <begin position="670"/>
        <end position="690"/>
    </location>
</feature>
<sequence length="788" mass="89489">MDERSHDMEKGDEVILPGFRFHPTDEELVSFYLKRKVQQRPLSIELIRQLDIYKYDPWDLPSKPSCDSEIYVRACVCLCCCGLTQVVLLSCDREELATTGEKEWYFYCPRDRKYRNSTRPNRVTGAGFWKATGTDRPIYSLGDEVILPGFRFHPTDEELVSFYLKRKVQQRPLSIELIRQLDIYKYDPWDLPKLATTGEKEWYFYCPRDRKYRNSTRPNRVTGAGFWKATGTDRPIYSSEGSKCIGLKKSLVFYKGRAAKGIKTDWMMHEFRLPSLTDSSLFKRPLDKNIPANDSWAICRIFKKTNSVAQRALSHSWVSPQPEATEPDLFSISRAAHSIHFGSEMVSCITEAGSAPAIQVGCSGQQQHNNTNITYPPLDFSCYRPIDLGHCRPSASVQMPTNFTFSPAEMQLTSKCNMDVTSMLLNLSPAILGDVEKASHMDFLQQPQQCNEFAVDLPPLETNASFRHQVEEVPMKKMVNACGLNSNRWGGNRKSSVDFPFGLPTMFSDEWKPNLPCVKKGPWTPEEDLMLVSYIQQHGPGNWKAAPTKTGLMRCSKSCRLRWTNYLRPGIKRGNFTEQEEKLIFHLQALLGNRWAAIANYLPERTDNDIKNHWNTHLKKKLRTAPDHLEANLNKDAFSIHQPVSKGQWEKKLQTDINVAKQALGEALSLKEPTSPSGFSSPVPSTTSYASSTENISRLLGEWMKNPPKKRTLGTEPATVADSNHHNNKTTVLAEKLNSLLSDIESSASMVSESEHLPLLETWLFDESLGQGNAPLVEMPLDYTAELF</sequence>
<accession>A0A4S8IKH3</accession>
<dbReference type="SUPFAM" id="SSF101941">
    <property type="entry name" value="NAC domain"/>
    <property type="match status" value="2"/>
</dbReference>
<dbReference type="SUPFAM" id="SSF46689">
    <property type="entry name" value="Homeodomain-like"/>
    <property type="match status" value="1"/>
</dbReference>
<dbReference type="InterPro" id="IPR003441">
    <property type="entry name" value="NAC-dom"/>
</dbReference>
<evidence type="ECO:0000256" key="2">
    <source>
        <dbReference type="ARBA" id="ARBA00022737"/>
    </source>
</evidence>
<keyword evidence="2" id="KW-0677">Repeat</keyword>
<dbReference type="GO" id="GO:0003677">
    <property type="term" value="F:DNA binding"/>
    <property type="evidence" value="ECO:0007669"/>
    <property type="project" value="UniProtKB-KW"/>
</dbReference>
<protein>
    <recommendedName>
        <fullName evidence="13">NAC domain-containing protein</fullName>
    </recommendedName>
</protein>
<feature type="domain" description="HTH myb-type" evidence="10">
    <location>
        <begin position="568"/>
        <end position="622"/>
    </location>
</feature>
<evidence type="ECO:0000313" key="12">
    <source>
        <dbReference type="Proteomes" id="UP000317650"/>
    </source>
</evidence>
<keyword evidence="12" id="KW-1185">Reference proteome</keyword>
<proteinExistence type="predicted"/>
<dbReference type="Proteomes" id="UP000317650">
    <property type="component" value="Chromosome 6"/>
</dbReference>
<evidence type="ECO:0000259" key="10">
    <source>
        <dbReference type="PROSITE" id="PS51294"/>
    </source>
</evidence>
<dbReference type="Gene3D" id="2.170.150.80">
    <property type="entry name" value="NAC domain"/>
    <property type="match status" value="2"/>
</dbReference>
<dbReference type="PROSITE" id="PS51294">
    <property type="entry name" value="HTH_MYB"/>
    <property type="match status" value="2"/>
</dbReference>
<dbReference type="GO" id="GO:0006355">
    <property type="term" value="P:regulation of DNA-templated transcription"/>
    <property type="evidence" value="ECO:0007669"/>
    <property type="project" value="InterPro"/>
</dbReference>
<feature type="domain" description="HTH myb-type" evidence="10">
    <location>
        <begin position="515"/>
        <end position="567"/>
    </location>
</feature>
<dbReference type="PANTHER" id="PTHR31744">
    <property type="entry name" value="PROTEIN CUP-SHAPED COTYLEDON 2-RELATED"/>
    <property type="match status" value="1"/>
</dbReference>
<evidence type="ECO:0000259" key="8">
    <source>
        <dbReference type="PROSITE" id="PS50090"/>
    </source>
</evidence>
<dbReference type="Pfam" id="PF02365">
    <property type="entry name" value="NAM"/>
    <property type="match status" value="3"/>
</dbReference>
<dbReference type="SMART" id="SM00717">
    <property type="entry name" value="SANT"/>
    <property type="match status" value="2"/>
</dbReference>
<keyword evidence="4" id="KW-0238">DNA-binding</keyword>
<dbReference type="InterPro" id="IPR001005">
    <property type="entry name" value="SANT/Myb"/>
</dbReference>
<evidence type="ECO:0000256" key="1">
    <source>
        <dbReference type="ARBA" id="ARBA00004123"/>
    </source>
</evidence>
<dbReference type="GO" id="GO:0099402">
    <property type="term" value="P:plant organ development"/>
    <property type="evidence" value="ECO:0007669"/>
    <property type="project" value="UniProtKB-ARBA"/>
</dbReference>
<dbReference type="PANTHER" id="PTHR31744:SF77">
    <property type="entry name" value="PROTEIN FEZ"/>
    <property type="match status" value="1"/>
</dbReference>
<evidence type="ECO:0008006" key="13">
    <source>
        <dbReference type="Google" id="ProtNLM"/>
    </source>
</evidence>
<evidence type="ECO:0000256" key="7">
    <source>
        <dbReference type="SAM" id="MobiDB-lite"/>
    </source>
</evidence>
<feature type="domain" description="Myb-like" evidence="8">
    <location>
        <begin position="568"/>
        <end position="618"/>
    </location>
</feature>
<dbReference type="FunFam" id="1.10.10.60:FF:000001">
    <property type="entry name" value="MYB-related transcription factor"/>
    <property type="match status" value="1"/>
</dbReference>
<evidence type="ECO:0000256" key="6">
    <source>
        <dbReference type="ARBA" id="ARBA00023242"/>
    </source>
</evidence>
<evidence type="ECO:0000313" key="11">
    <source>
        <dbReference type="EMBL" id="THU48910.1"/>
    </source>
</evidence>
<keyword evidence="5" id="KW-0804">Transcription</keyword>
<dbReference type="Gene3D" id="1.10.10.60">
    <property type="entry name" value="Homeodomain-like"/>
    <property type="match status" value="2"/>
</dbReference>
<evidence type="ECO:0000256" key="4">
    <source>
        <dbReference type="ARBA" id="ARBA00023125"/>
    </source>
</evidence>
<dbReference type="PROSITE" id="PS50090">
    <property type="entry name" value="MYB_LIKE"/>
    <property type="match status" value="2"/>
</dbReference>
<keyword evidence="6" id="KW-0539">Nucleus</keyword>
<name>A0A4S8IKH3_MUSBA</name>
<feature type="domain" description="NAC" evidence="9">
    <location>
        <begin position="15"/>
        <end position="140"/>
    </location>
</feature>
<dbReference type="AlphaFoldDB" id="A0A4S8IKH3"/>
<feature type="compositionally biased region" description="Polar residues" evidence="7">
    <location>
        <begin position="672"/>
        <end position="690"/>
    </location>
</feature>
<dbReference type="FunFam" id="2.170.150.80:FF:000007">
    <property type="entry name" value="NAC domain-containing protein 35"/>
    <property type="match status" value="1"/>
</dbReference>
<dbReference type="CDD" id="cd00167">
    <property type="entry name" value="SANT"/>
    <property type="match status" value="2"/>
</dbReference>
<gene>
    <name evidence="11" type="ORF">C4D60_Mb06t03960</name>
</gene>